<dbReference type="SUPFAM" id="SSF75217">
    <property type="entry name" value="alpha/beta knot"/>
    <property type="match status" value="1"/>
</dbReference>
<dbReference type="InterPro" id="IPR029026">
    <property type="entry name" value="tRNA_m1G_MTases_N"/>
</dbReference>
<dbReference type="AlphaFoldDB" id="A0A2P2EEF5"/>
<comment type="subcellular location">
    <subcellularLocation>
        <location evidence="5">Cytoplasm</location>
    </subcellularLocation>
</comment>
<dbReference type="OrthoDB" id="9806643at2"/>
<comment type="caution">
    <text evidence="5">Lacks conserved residue(s) required for the propagation of feature annotation.</text>
</comment>
<evidence type="ECO:0000256" key="2">
    <source>
        <dbReference type="ARBA" id="ARBA00022679"/>
    </source>
</evidence>
<comment type="function">
    <text evidence="5">Specifically methylates the pseudouridine at position 1915 (m3Psi1915) in 23S rRNA.</text>
</comment>
<protein>
    <recommendedName>
        <fullName evidence="5">Ribosomal RNA large subunit methyltransferase H</fullName>
        <ecNumber evidence="5">2.1.1.177</ecNumber>
    </recommendedName>
    <alternativeName>
        <fullName evidence="5">23S rRNA (pseudouridine1915-N3)-methyltransferase</fullName>
    </alternativeName>
    <alternativeName>
        <fullName evidence="5">23S rRNA m3Psi1915 methyltransferase</fullName>
    </alternativeName>
    <alternativeName>
        <fullName evidence="5">rRNA (pseudouridine-N3-)-methyltransferase RlmH</fullName>
    </alternativeName>
</protein>
<gene>
    <name evidence="5 6" type="primary">rlmH</name>
    <name evidence="6" type="ORF">PbB2_03144</name>
</gene>
<dbReference type="InterPro" id="IPR003742">
    <property type="entry name" value="RlmH-like"/>
</dbReference>
<keyword evidence="5" id="KW-0963">Cytoplasm</keyword>
<dbReference type="Gene3D" id="3.40.1280.10">
    <property type="match status" value="1"/>
</dbReference>
<name>A0A2P2EEF5_9PROT</name>
<keyword evidence="5" id="KW-0698">rRNA processing</keyword>
<keyword evidence="3 5" id="KW-0949">S-adenosyl-L-methionine</keyword>
<evidence type="ECO:0000256" key="4">
    <source>
        <dbReference type="ARBA" id="ARBA00038303"/>
    </source>
</evidence>
<dbReference type="Pfam" id="PF02590">
    <property type="entry name" value="SPOUT_MTase"/>
    <property type="match status" value="1"/>
</dbReference>
<keyword evidence="2 5" id="KW-0808">Transferase</keyword>
<dbReference type="EMBL" id="BFBR01000015">
    <property type="protein sequence ID" value="GBF59444.1"/>
    <property type="molecule type" value="Genomic_DNA"/>
</dbReference>
<sequence>MNLTLAAIGRLKSQEPEHILTLDWMGRADAMGKPLGFKSVRLMEVDPRLREPDRDKEAAALLAAIEPGSFIIALDERGDTPGSVRFANRLAALRDQGTRQVVLVIGGPDGHGEALKRAAHQSLAFGSWTWPHKLVRAMAAEQIYRAIAILSGTPYHRV</sequence>
<evidence type="ECO:0000256" key="1">
    <source>
        <dbReference type="ARBA" id="ARBA00022603"/>
    </source>
</evidence>
<accession>A0A2P2EEF5</accession>
<dbReference type="Proteomes" id="UP000245086">
    <property type="component" value="Unassembled WGS sequence"/>
</dbReference>
<dbReference type="CDD" id="cd18081">
    <property type="entry name" value="RlmH-like"/>
    <property type="match status" value="1"/>
</dbReference>
<comment type="subunit">
    <text evidence="5">Homodimer.</text>
</comment>
<comment type="caution">
    <text evidence="6">The sequence shown here is derived from an EMBL/GenBank/DDBJ whole genome shotgun (WGS) entry which is preliminary data.</text>
</comment>
<comment type="catalytic activity">
    <reaction evidence="5">
        <text>pseudouridine(1915) in 23S rRNA + S-adenosyl-L-methionine = N(3)-methylpseudouridine(1915) in 23S rRNA + S-adenosyl-L-homocysteine + H(+)</text>
        <dbReference type="Rhea" id="RHEA:42752"/>
        <dbReference type="Rhea" id="RHEA-COMP:10221"/>
        <dbReference type="Rhea" id="RHEA-COMP:10222"/>
        <dbReference type="ChEBI" id="CHEBI:15378"/>
        <dbReference type="ChEBI" id="CHEBI:57856"/>
        <dbReference type="ChEBI" id="CHEBI:59789"/>
        <dbReference type="ChEBI" id="CHEBI:65314"/>
        <dbReference type="ChEBI" id="CHEBI:74486"/>
        <dbReference type="EC" id="2.1.1.177"/>
    </reaction>
</comment>
<dbReference type="PIRSF" id="PIRSF004505">
    <property type="entry name" value="MT_bac"/>
    <property type="match status" value="1"/>
</dbReference>
<dbReference type="GO" id="GO:0005737">
    <property type="term" value="C:cytoplasm"/>
    <property type="evidence" value="ECO:0007669"/>
    <property type="project" value="UniProtKB-SubCell"/>
</dbReference>
<keyword evidence="1 5" id="KW-0489">Methyltransferase</keyword>
<dbReference type="EC" id="2.1.1.177" evidence="5"/>
<keyword evidence="7" id="KW-1185">Reference proteome</keyword>
<dbReference type="GO" id="GO:0070038">
    <property type="term" value="F:rRNA (pseudouridine-N3-)-methyltransferase activity"/>
    <property type="evidence" value="ECO:0007669"/>
    <property type="project" value="UniProtKB-UniRule"/>
</dbReference>
<evidence type="ECO:0000313" key="7">
    <source>
        <dbReference type="Proteomes" id="UP000245086"/>
    </source>
</evidence>
<feature type="binding site" evidence="5">
    <location>
        <position position="74"/>
    </location>
    <ligand>
        <name>S-adenosyl-L-methionine</name>
        <dbReference type="ChEBI" id="CHEBI:59789"/>
    </ligand>
</feature>
<dbReference type="RefSeq" id="WP_108986329.1">
    <property type="nucleotide sequence ID" value="NZ_BFBR01000015.1"/>
</dbReference>
<organism evidence="6 7">
    <name type="scientific">Candidatus Phycosocius bacilliformis</name>
    <dbReference type="NCBI Taxonomy" id="1445552"/>
    <lineage>
        <taxon>Bacteria</taxon>
        <taxon>Pseudomonadati</taxon>
        <taxon>Pseudomonadota</taxon>
        <taxon>Alphaproteobacteria</taxon>
        <taxon>Caulobacterales</taxon>
        <taxon>Caulobacterales incertae sedis</taxon>
        <taxon>Candidatus Phycosocius</taxon>
    </lineage>
</organism>
<dbReference type="PANTHER" id="PTHR33603">
    <property type="entry name" value="METHYLTRANSFERASE"/>
    <property type="match status" value="1"/>
</dbReference>
<evidence type="ECO:0000256" key="3">
    <source>
        <dbReference type="ARBA" id="ARBA00022691"/>
    </source>
</evidence>
<dbReference type="HAMAP" id="MF_00658">
    <property type="entry name" value="23SrRNA_methyltr_H"/>
    <property type="match status" value="1"/>
</dbReference>
<dbReference type="PANTHER" id="PTHR33603:SF1">
    <property type="entry name" value="RIBOSOMAL RNA LARGE SUBUNIT METHYLTRANSFERASE H"/>
    <property type="match status" value="1"/>
</dbReference>
<proteinExistence type="inferred from homology"/>
<dbReference type="InterPro" id="IPR029028">
    <property type="entry name" value="Alpha/beta_knot_MTases"/>
</dbReference>
<feature type="binding site" evidence="5">
    <location>
        <position position="106"/>
    </location>
    <ligand>
        <name>S-adenosyl-L-methionine</name>
        <dbReference type="ChEBI" id="CHEBI:59789"/>
    </ligand>
</feature>
<evidence type="ECO:0000313" key="6">
    <source>
        <dbReference type="EMBL" id="GBF59444.1"/>
    </source>
</evidence>
<evidence type="ECO:0000256" key="5">
    <source>
        <dbReference type="HAMAP-Rule" id="MF_00658"/>
    </source>
</evidence>
<reference evidence="6" key="1">
    <citation type="journal article" date="2018" name="Genome Announc.">
        <title>Draft Genome Sequence of "Candidatus Phycosocius bacilliformis," an Alphaproteobacterial Ectosymbiont of the Hydrocarbon-Producing Green Alga Botryococcus braunii.</title>
        <authorList>
            <person name="Tanabe Y."/>
            <person name="Yamaguchi H."/>
            <person name="Watanabe M.M."/>
        </authorList>
    </citation>
    <scope>NUCLEOTIDE SEQUENCE [LARGE SCALE GENOMIC DNA]</scope>
    <source>
        <strain evidence="6">BOTRYCO-2</strain>
    </source>
</reference>
<comment type="similarity">
    <text evidence="4 5">Belongs to the RNA methyltransferase RlmH family.</text>
</comment>